<evidence type="ECO:0000313" key="2">
    <source>
        <dbReference type="Proteomes" id="UP000279833"/>
    </source>
</evidence>
<keyword evidence="2" id="KW-1185">Reference proteome</keyword>
<dbReference type="Proteomes" id="UP000279833">
    <property type="component" value="Unassembled WGS sequence"/>
</dbReference>
<organism evidence="3">
    <name type="scientific">Schistosoma curassoni</name>
    <dbReference type="NCBI Taxonomy" id="6186"/>
    <lineage>
        <taxon>Eukaryota</taxon>
        <taxon>Metazoa</taxon>
        <taxon>Spiralia</taxon>
        <taxon>Lophotrochozoa</taxon>
        <taxon>Platyhelminthes</taxon>
        <taxon>Trematoda</taxon>
        <taxon>Digenea</taxon>
        <taxon>Strigeidida</taxon>
        <taxon>Schistosomatoidea</taxon>
        <taxon>Schistosomatidae</taxon>
        <taxon>Schistosoma</taxon>
    </lineage>
</organism>
<dbReference type="STRING" id="6186.A0A183KQP6"/>
<sequence>MHIRKLASKAYHVFLCPPIDLYYQFESIICSQDKQSSLCNLSSIGPLNLIYHSCSLHNSNKKILYNSITNAVHGHLCLLQSWYESKTCEIIQHWRESLFNIKSALNYLLHWISISAWYLAYELCILMNSVYTSHVTIHCEENYRTELWTELLTLRKPIFSLSNEPFHIEFLIEFHHICIKLFNKNLFNYMTIHYAETEPILLLRFLNLLKTNSNLSDELTLKLIDYWINWRSLTCAVDHHPGHQCVNNHLEYIYPHVMWCFLEFFNRSCNTTCFMQRIQKEFNVEILLSRVSNLCLTNENISGIQFCIHRSRLLYFMTCLLNCLSPSTSVNYSFYMDQWLTLLSDCLQYQHSTESRILASKSLQLWTLEFHPDNATKSPSISNQIDLMKSVLNISQRKRYFKLVGKKHDLDFVLFVTRQQSLHTILKESTFFVVFESASLNSLFCVIRLVQSTRQTSNCPVLSDESILLDRIFHGLFDESPEVRSILSTVINFWLKSSINQTNSLHCIHANTHLITLHKLLKQIVPLLLLNENNNNKDKNINSNNTHNKIHSSDNLTFNESTHWLCNNWLTIMKSMNYLMINEYESSQRYVNSLFLLIYINSIHVGC</sequence>
<protein>
    <submittedName>
        <fullName evidence="3">DUF2428 domain-containing protein</fullName>
    </submittedName>
</protein>
<name>A0A183KQP6_9TREM</name>
<reference evidence="1 2" key="2">
    <citation type="submission" date="2018-11" db="EMBL/GenBank/DDBJ databases">
        <authorList>
            <consortium name="Pathogen Informatics"/>
        </authorList>
    </citation>
    <scope>NUCLEOTIDE SEQUENCE [LARGE SCALE GENOMIC DNA]</scope>
    <source>
        <strain evidence="1">Dakar</strain>
        <strain evidence="2">Dakar, Senegal</strain>
    </source>
</reference>
<evidence type="ECO:0000313" key="1">
    <source>
        <dbReference type="EMBL" id="VDP63438.1"/>
    </source>
</evidence>
<proteinExistence type="predicted"/>
<reference evidence="3" key="1">
    <citation type="submission" date="2016-06" db="UniProtKB">
        <authorList>
            <consortium name="WormBaseParasite"/>
        </authorList>
    </citation>
    <scope>IDENTIFICATION</scope>
</reference>
<dbReference type="AlphaFoldDB" id="A0A183KQP6"/>
<accession>A0A183KQP6</accession>
<dbReference type="WBParaSite" id="SCUD_0001738401-mRNA-1">
    <property type="protein sequence ID" value="SCUD_0001738401-mRNA-1"/>
    <property type="gene ID" value="SCUD_0001738401"/>
</dbReference>
<dbReference type="EMBL" id="UZAK01039729">
    <property type="protein sequence ID" value="VDP63438.1"/>
    <property type="molecule type" value="Genomic_DNA"/>
</dbReference>
<evidence type="ECO:0000313" key="3">
    <source>
        <dbReference type="WBParaSite" id="SCUD_0001738401-mRNA-1"/>
    </source>
</evidence>
<gene>
    <name evidence="1" type="ORF">SCUD_LOCUS17381</name>
</gene>